<feature type="region of interest" description="Disordered" evidence="7">
    <location>
        <begin position="96"/>
        <end position="115"/>
    </location>
</feature>
<evidence type="ECO:0000256" key="2">
    <source>
        <dbReference type="ARBA" id="ARBA00007226"/>
    </source>
</evidence>
<dbReference type="SMART" id="SM00131">
    <property type="entry name" value="KU"/>
    <property type="match status" value="3"/>
</dbReference>
<evidence type="ECO:0000259" key="9">
    <source>
        <dbReference type="PROSITE" id="PS50279"/>
    </source>
</evidence>
<dbReference type="InterPro" id="IPR036880">
    <property type="entry name" value="Kunitz_BPTI_sf"/>
</dbReference>
<feature type="domain" description="BPTI/Kunitz inhibitor" evidence="9">
    <location>
        <begin position="121"/>
        <end position="171"/>
    </location>
</feature>
<dbReference type="Gene3D" id="4.10.410.10">
    <property type="entry name" value="Pancreatic trypsin inhibitor Kunitz domain"/>
    <property type="match status" value="3"/>
</dbReference>
<evidence type="ECO:0000256" key="4">
    <source>
        <dbReference type="ARBA" id="ARBA00022900"/>
    </source>
</evidence>
<dbReference type="OMA" id="KSGQCEN"/>
<feature type="domain" description="BPTI/Kunitz inhibitor" evidence="9">
    <location>
        <begin position="199"/>
        <end position="249"/>
    </location>
</feature>
<sequence length="290" mass="31726">MMSVILILCQMTLAMSMKGKDLSSHDNTSLPINKTNNTKNDVCLLPKMVGPGRASLPRFYFDATSGKCKKFNFGGIKGNANNFFSKKECKERCADQVQNTTSQPPTTSQPTTQKPIQRDICFLPKKIGKGRASLPRFYFSLATGQCENFTFGGGKGNANNFLTKKECEEKCVVRVQNTTSQPPTTSQPTNQNSTQSEICFLPKMVGPGLASLPRFYFNAGMGKCEKFDFGGGKGNANNFLTKKECEEKCADQVQNSTSQPPTTSEPTTQMPNPAVTTTQPATTKEETDNI</sequence>
<dbReference type="GeneID" id="114574275"/>
<dbReference type="SUPFAM" id="SSF57362">
    <property type="entry name" value="BPTI-like"/>
    <property type="match status" value="3"/>
</dbReference>
<keyword evidence="5" id="KW-1015">Disulfide bond</keyword>
<evidence type="ECO:0000256" key="8">
    <source>
        <dbReference type="SAM" id="SignalP"/>
    </source>
</evidence>
<dbReference type="PROSITE" id="PS50279">
    <property type="entry name" value="BPTI_KUNITZ_2"/>
    <property type="match status" value="3"/>
</dbReference>
<reference evidence="10" key="1">
    <citation type="submission" date="2022-11" db="UniProtKB">
        <authorList>
            <consortium name="EnsemblMetazoa"/>
        </authorList>
    </citation>
    <scope>IDENTIFICATION</scope>
</reference>
<dbReference type="PRINTS" id="PR00759">
    <property type="entry name" value="BASICPTASE"/>
</dbReference>
<evidence type="ECO:0000313" key="11">
    <source>
        <dbReference type="Proteomes" id="UP000887567"/>
    </source>
</evidence>
<dbReference type="OrthoDB" id="5950222at2759"/>
<feature type="chain" id="PRO_5037702847" description="BPTI/Kunitz inhibitor domain-containing protein" evidence="8">
    <location>
        <begin position="17"/>
        <end position="290"/>
    </location>
</feature>
<dbReference type="EnsemblMetazoa" id="XM_021049005.2">
    <property type="protein sequence ID" value="XP_020904664.1"/>
    <property type="gene ID" value="LOC114574275"/>
</dbReference>
<organism evidence="10 11">
    <name type="scientific">Exaiptasia diaphana</name>
    <name type="common">Tropical sea anemone</name>
    <name type="synonym">Aiptasia pulchella</name>
    <dbReference type="NCBI Taxonomy" id="2652724"/>
    <lineage>
        <taxon>Eukaryota</taxon>
        <taxon>Metazoa</taxon>
        <taxon>Cnidaria</taxon>
        <taxon>Anthozoa</taxon>
        <taxon>Hexacorallia</taxon>
        <taxon>Actiniaria</taxon>
        <taxon>Aiptasiidae</taxon>
        <taxon>Exaiptasia</taxon>
    </lineage>
</organism>
<feature type="signal peptide" evidence="8">
    <location>
        <begin position="1"/>
        <end position="16"/>
    </location>
</feature>
<dbReference type="PANTHER" id="PTHR47247:SF1">
    <property type="entry name" value="KUNITZ-TYPE PROTEASE INHIBITOR 2"/>
    <property type="match status" value="1"/>
</dbReference>
<evidence type="ECO:0000256" key="6">
    <source>
        <dbReference type="ARBA" id="ARBA00023331"/>
    </source>
</evidence>
<dbReference type="Pfam" id="PF00014">
    <property type="entry name" value="Kunitz_BPTI"/>
    <property type="match status" value="3"/>
</dbReference>
<comment type="subcellular location">
    <subcellularLocation>
        <location evidence="1">Nematocyst</location>
    </subcellularLocation>
</comment>
<keyword evidence="6" id="KW-0166">Nematocyst</keyword>
<dbReference type="AlphaFoldDB" id="A0A913XHY7"/>
<dbReference type="InterPro" id="IPR002223">
    <property type="entry name" value="Kunitz_BPTI"/>
</dbReference>
<feature type="compositionally biased region" description="Low complexity" evidence="7">
    <location>
        <begin position="254"/>
        <end position="282"/>
    </location>
</feature>
<name>A0A913XHY7_EXADI</name>
<evidence type="ECO:0000256" key="7">
    <source>
        <dbReference type="SAM" id="MobiDB-lite"/>
    </source>
</evidence>
<evidence type="ECO:0000256" key="5">
    <source>
        <dbReference type="ARBA" id="ARBA00023157"/>
    </source>
</evidence>
<feature type="compositionally biased region" description="Low complexity" evidence="7">
    <location>
        <begin position="100"/>
        <end position="113"/>
    </location>
</feature>
<evidence type="ECO:0000256" key="3">
    <source>
        <dbReference type="ARBA" id="ARBA00022690"/>
    </source>
</evidence>
<keyword evidence="3" id="KW-0646">Protease inhibitor</keyword>
<evidence type="ECO:0000313" key="10">
    <source>
        <dbReference type="EnsemblMetazoa" id="XP_020904664.1"/>
    </source>
</evidence>
<dbReference type="GO" id="GO:0004867">
    <property type="term" value="F:serine-type endopeptidase inhibitor activity"/>
    <property type="evidence" value="ECO:0007669"/>
    <property type="project" value="UniProtKB-KW"/>
</dbReference>
<protein>
    <recommendedName>
        <fullName evidence="9">BPTI/Kunitz inhibitor domain-containing protein</fullName>
    </recommendedName>
</protein>
<dbReference type="Proteomes" id="UP000887567">
    <property type="component" value="Unplaced"/>
</dbReference>
<keyword evidence="4" id="KW-0722">Serine protease inhibitor</keyword>
<dbReference type="PANTHER" id="PTHR47247">
    <property type="entry name" value="KUNITZ-TYPE PROTEASE INHIBITOR 2"/>
    <property type="match status" value="1"/>
</dbReference>
<comment type="similarity">
    <text evidence="2">Belongs to the venom Kunitz-type family. Sea anemone type 2 potassium channel toxin subfamily.</text>
</comment>
<accession>A0A913XHY7</accession>
<dbReference type="RefSeq" id="XP_020904664.1">
    <property type="nucleotide sequence ID" value="XM_021049005.2"/>
</dbReference>
<dbReference type="KEGG" id="epa:114574275"/>
<feature type="domain" description="BPTI/Kunitz inhibitor" evidence="9">
    <location>
        <begin position="43"/>
        <end position="93"/>
    </location>
</feature>
<evidence type="ECO:0000256" key="1">
    <source>
        <dbReference type="ARBA" id="ARBA00004532"/>
    </source>
</evidence>
<dbReference type="GO" id="GO:0042151">
    <property type="term" value="C:nematocyst"/>
    <property type="evidence" value="ECO:0007669"/>
    <property type="project" value="UniProtKB-SubCell"/>
</dbReference>
<proteinExistence type="inferred from homology"/>
<feature type="region of interest" description="Disordered" evidence="7">
    <location>
        <begin position="250"/>
        <end position="290"/>
    </location>
</feature>
<keyword evidence="8" id="KW-0732">Signal</keyword>
<keyword evidence="11" id="KW-1185">Reference proteome</keyword>